<sequence length="308" mass="31658">MSLTGRPLIVLAIFATAAALAGTIVLWRRGRRLRLLWRTLGVLVTEALLLSTVGLVANRFEQFYPSWSALRQTSNTSGISYAVKPGHLDASLPALAGPVSTFPWLPAGWTTWHLTAAPAVAVPPGYLLHPAWRYSVVLAVGAWTHAAETAAVRTAGTVAGPAIMVFVPAGPRTSVATLTTSLPAALTGDLRVTAGRWALVTSSSGAALARIAAVRAPSRYPAVAVLGGTPAAASLVSLPAGIASTRAGGLAAALTWACEQTPPPLAASTPPVTHLPVHRRPRHPAARPSGPAVPPAPGGDHVAGQPRR</sequence>
<feature type="region of interest" description="Disordered" evidence="1">
    <location>
        <begin position="265"/>
        <end position="308"/>
    </location>
</feature>
<organism evidence="3 4">
    <name type="scientific">Paractinoplanes durhamensis</name>
    <dbReference type="NCBI Taxonomy" id="113563"/>
    <lineage>
        <taxon>Bacteria</taxon>
        <taxon>Bacillati</taxon>
        <taxon>Actinomycetota</taxon>
        <taxon>Actinomycetes</taxon>
        <taxon>Micromonosporales</taxon>
        <taxon>Micromonosporaceae</taxon>
        <taxon>Paractinoplanes</taxon>
    </lineage>
</organism>
<dbReference type="RefSeq" id="WP_203734350.1">
    <property type="nucleotide sequence ID" value="NZ_BAAATX010000020.1"/>
</dbReference>
<evidence type="ECO:0000313" key="3">
    <source>
        <dbReference type="EMBL" id="GIE06490.1"/>
    </source>
</evidence>
<comment type="caution">
    <text evidence="3">The sequence shown here is derived from an EMBL/GenBank/DDBJ whole genome shotgun (WGS) entry which is preliminary data.</text>
</comment>
<feature type="compositionally biased region" description="Basic residues" evidence="1">
    <location>
        <begin position="276"/>
        <end position="285"/>
    </location>
</feature>
<evidence type="ECO:0000256" key="2">
    <source>
        <dbReference type="SAM" id="Phobius"/>
    </source>
</evidence>
<dbReference type="Proteomes" id="UP000637628">
    <property type="component" value="Unassembled WGS sequence"/>
</dbReference>
<keyword evidence="2" id="KW-1133">Transmembrane helix</keyword>
<dbReference type="EMBL" id="BOML01000064">
    <property type="protein sequence ID" value="GIE06490.1"/>
    <property type="molecule type" value="Genomic_DNA"/>
</dbReference>
<gene>
    <name evidence="3" type="ORF">Adu01nite_78400</name>
</gene>
<feature type="transmembrane region" description="Helical" evidence="2">
    <location>
        <begin position="39"/>
        <end position="57"/>
    </location>
</feature>
<accession>A0ABQ3Z9I3</accession>
<protein>
    <submittedName>
        <fullName evidence="3">Uncharacterized protein</fullName>
    </submittedName>
</protein>
<feature type="transmembrane region" description="Helical" evidence="2">
    <location>
        <begin position="6"/>
        <end position="27"/>
    </location>
</feature>
<reference evidence="3 4" key="1">
    <citation type="submission" date="2021-01" db="EMBL/GenBank/DDBJ databases">
        <title>Whole genome shotgun sequence of Actinoplanes durhamensis NBRC 14914.</title>
        <authorList>
            <person name="Komaki H."/>
            <person name="Tamura T."/>
        </authorList>
    </citation>
    <scope>NUCLEOTIDE SEQUENCE [LARGE SCALE GENOMIC DNA]</scope>
    <source>
        <strain evidence="3 4">NBRC 14914</strain>
    </source>
</reference>
<evidence type="ECO:0000313" key="4">
    <source>
        <dbReference type="Proteomes" id="UP000637628"/>
    </source>
</evidence>
<name>A0ABQ3Z9I3_9ACTN</name>
<feature type="compositionally biased region" description="Low complexity" evidence="1">
    <location>
        <begin position="298"/>
        <end position="308"/>
    </location>
</feature>
<keyword evidence="2" id="KW-0812">Transmembrane</keyword>
<keyword evidence="2" id="KW-0472">Membrane</keyword>
<proteinExistence type="predicted"/>
<evidence type="ECO:0000256" key="1">
    <source>
        <dbReference type="SAM" id="MobiDB-lite"/>
    </source>
</evidence>
<keyword evidence="4" id="KW-1185">Reference proteome</keyword>